<name>A0A1T4NAE2_9BACT</name>
<comment type="subcellular location">
    <subcellularLocation>
        <location evidence="1">Cell membrane</location>
        <topology evidence="1">Multi-pass membrane protein</topology>
    </subcellularLocation>
</comment>
<dbReference type="Proteomes" id="UP000190065">
    <property type="component" value="Unassembled WGS sequence"/>
</dbReference>
<evidence type="ECO:0000313" key="9">
    <source>
        <dbReference type="Proteomes" id="UP000190065"/>
    </source>
</evidence>
<sequence>MKHENKHVMHELKDYLSIALAMVIGSLGWVVFLLPNHITIGGLPGISSVVYWGFNIPVQYTYVAINILLLAASLKTLGFKFCLKTIYGVGCLTLFTTFWQALIGEKIFFQNDPFLACVVGGLLMGIGSALSLLHNGSTGGSDVIAAMINKYRDISLGHIILACDLCVITSSYFVTHSWEKVIYGYIVLVVLSYTVDKVVNGLRRSVQFFVISDKYEEIGRLVNNEADRGCTIIDAHGFYSGKRVGMLFIIAKQNESHNIFSIIEHVDPQAFVSQSAVSGVYGLGFDRMKVGRKRISKQAGNNDAYIENRL</sequence>
<dbReference type="InterPro" id="IPR051461">
    <property type="entry name" value="UPF0750_membrane"/>
</dbReference>
<dbReference type="Gene3D" id="3.30.70.120">
    <property type="match status" value="1"/>
</dbReference>
<evidence type="ECO:0000256" key="2">
    <source>
        <dbReference type="ARBA" id="ARBA00022475"/>
    </source>
</evidence>
<dbReference type="Pfam" id="PF02588">
    <property type="entry name" value="YitT_membrane"/>
    <property type="match status" value="1"/>
</dbReference>
<proteinExistence type="predicted"/>
<dbReference type="InterPro" id="IPR015867">
    <property type="entry name" value="N-reg_PII/ATP_PRibTrfase_C"/>
</dbReference>
<evidence type="ECO:0000256" key="4">
    <source>
        <dbReference type="ARBA" id="ARBA00022989"/>
    </source>
</evidence>
<reference evidence="8 9" key="1">
    <citation type="submission" date="2017-02" db="EMBL/GenBank/DDBJ databases">
        <authorList>
            <person name="Peterson S.W."/>
        </authorList>
    </citation>
    <scope>NUCLEOTIDE SEQUENCE [LARGE SCALE GENOMIC DNA]</scope>
    <source>
        <strain evidence="8 9">ATCC 43324</strain>
    </source>
</reference>
<keyword evidence="5 6" id="KW-0472">Membrane</keyword>
<gene>
    <name evidence="8" type="ORF">SAMN02745202_01004</name>
</gene>
<evidence type="ECO:0000256" key="3">
    <source>
        <dbReference type="ARBA" id="ARBA00022692"/>
    </source>
</evidence>
<feature type="transmembrane region" description="Helical" evidence="6">
    <location>
        <begin position="154"/>
        <end position="175"/>
    </location>
</feature>
<dbReference type="AlphaFoldDB" id="A0A1T4NAE2"/>
<accession>A0A1T4NAE2</accession>
<feature type="transmembrane region" description="Helical" evidence="6">
    <location>
        <begin position="113"/>
        <end position="133"/>
    </location>
</feature>
<feature type="domain" description="DUF2179" evidence="7">
    <location>
        <begin position="228"/>
        <end position="282"/>
    </location>
</feature>
<dbReference type="Pfam" id="PF10035">
    <property type="entry name" value="DUF2179"/>
    <property type="match status" value="1"/>
</dbReference>
<keyword evidence="4 6" id="KW-1133">Transmembrane helix</keyword>
<dbReference type="RefSeq" id="WP_078805572.1">
    <property type="nucleotide sequence ID" value="NZ_CALIMT010000115.1"/>
</dbReference>
<feature type="transmembrane region" description="Helical" evidence="6">
    <location>
        <begin position="12"/>
        <end position="34"/>
    </location>
</feature>
<keyword evidence="2" id="KW-1003">Cell membrane</keyword>
<protein>
    <submittedName>
        <fullName evidence="8">Uncharacterized membrane-anchored protein YitT, contains DUF161 and DUF2179 domains</fullName>
    </submittedName>
</protein>
<feature type="transmembrane region" description="Helical" evidence="6">
    <location>
        <begin position="81"/>
        <end position="101"/>
    </location>
</feature>
<evidence type="ECO:0000256" key="1">
    <source>
        <dbReference type="ARBA" id="ARBA00004651"/>
    </source>
</evidence>
<feature type="transmembrane region" description="Helical" evidence="6">
    <location>
        <begin position="54"/>
        <end position="74"/>
    </location>
</feature>
<dbReference type="PANTHER" id="PTHR33545">
    <property type="entry name" value="UPF0750 MEMBRANE PROTEIN YITT-RELATED"/>
    <property type="match status" value="1"/>
</dbReference>
<dbReference type="GO" id="GO:0005886">
    <property type="term" value="C:plasma membrane"/>
    <property type="evidence" value="ECO:0007669"/>
    <property type="project" value="UniProtKB-SubCell"/>
</dbReference>
<dbReference type="CDD" id="cd16380">
    <property type="entry name" value="YitT_C"/>
    <property type="match status" value="1"/>
</dbReference>
<dbReference type="InterPro" id="IPR019264">
    <property type="entry name" value="DUF2179"/>
</dbReference>
<evidence type="ECO:0000256" key="5">
    <source>
        <dbReference type="ARBA" id="ARBA00023136"/>
    </source>
</evidence>
<evidence type="ECO:0000259" key="7">
    <source>
        <dbReference type="Pfam" id="PF10035"/>
    </source>
</evidence>
<dbReference type="PANTHER" id="PTHR33545:SF5">
    <property type="entry name" value="UPF0750 MEMBRANE PROTEIN YITT"/>
    <property type="match status" value="1"/>
</dbReference>
<dbReference type="EMBL" id="FUXK01000009">
    <property type="protein sequence ID" value="SJZ76066.1"/>
    <property type="molecule type" value="Genomic_DNA"/>
</dbReference>
<keyword evidence="3 6" id="KW-0812">Transmembrane</keyword>
<dbReference type="STRING" id="28136.SAMN02745202_01004"/>
<dbReference type="PIRSF" id="PIRSF006483">
    <property type="entry name" value="Membrane_protein_YitT"/>
    <property type="match status" value="1"/>
</dbReference>
<organism evidence="8 9">
    <name type="scientific">Segatella oulorum</name>
    <dbReference type="NCBI Taxonomy" id="28136"/>
    <lineage>
        <taxon>Bacteria</taxon>
        <taxon>Pseudomonadati</taxon>
        <taxon>Bacteroidota</taxon>
        <taxon>Bacteroidia</taxon>
        <taxon>Bacteroidales</taxon>
        <taxon>Prevotellaceae</taxon>
        <taxon>Segatella</taxon>
    </lineage>
</organism>
<evidence type="ECO:0000256" key="6">
    <source>
        <dbReference type="SAM" id="Phobius"/>
    </source>
</evidence>
<feature type="transmembrane region" description="Helical" evidence="6">
    <location>
        <begin position="181"/>
        <end position="199"/>
    </location>
</feature>
<evidence type="ECO:0000313" key="8">
    <source>
        <dbReference type="EMBL" id="SJZ76066.1"/>
    </source>
</evidence>
<dbReference type="InterPro" id="IPR003740">
    <property type="entry name" value="YitT"/>
</dbReference>
<dbReference type="eggNOG" id="COG1284">
    <property type="taxonomic scope" value="Bacteria"/>
</dbReference>